<evidence type="ECO:0000256" key="8">
    <source>
        <dbReference type="SAM" id="SignalP"/>
    </source>
</evidence>
<evidence type="ECO:0000313" key="13">
    <source>
        <dbReference type="Proteomes" id="UP001318682"/>
    </source>
</evidence>
<comment type="similarity">
    <text evidence="2">Belongs to the MscS (TC 1.A.23) family.</text>
</comment>
<dbReference type="Pfam" id="PF21082">
    <property type="entry name" value="MS_channel_3rd"/>
    <property type="match status" value="1"/>
</dbReference>
<evidence type="ECO:0000259" key="10">
    <source>
        <dbReference type="Pfam" id="PF21082"/>
    </source>
</evidence>
<evidence type="ECO:0000256" key="2">
    <source>
        <dbReference type="ARBA" id="ARBA00008017"/>
    </source>
</evidence>
<dbReference type="InterPro" id="IPR049278">
    <property type="entry name" value="MS_channel_C"/>
</dbReference>
<dbReference type="EMBL" id="CP143423">
    <property type="protein sequence ID" value="WVX47960.1"/>
    <property type="molecule type" value="Genomic_DNA"/>
</dbReference>
<dbReference type="SUPFAM" id="SSF82861">
    <property type="entry name" value="Mechanosensitive channel protein MscS (YggB), transmembrane region"/>
    <property type="match status" value="1"/>
</dbReference>
<dbReference type="InterPro" id="IPR049142">
    <property type="entry name" value="MS_channel_1st"/>
</dbReference>
<reference evidence="13" key="2">
    <citation type="submission" date="2024-01" db="EMBL/GenBank/DDBJ databases">
        <title>Roseobacter fucihabitans sp. nov., isolated from the brown alga Fucus spiralis.</title>
        <authorList>
            <person name="Hahnke S."/>
            <person name="Berger M."/>
            <person name="Schlingloff A."/>
            <person name="Athale I."/>
            <person name="Neumann-Schaal M."/>
            <person name="Adenaya A."/>
            <person name="Poehlein A."/>
            <person name="Daniel R."/>
            <person name="Pertersen J."/>
            <person name="Brinkhoff T."/>
        </authorList>
    </citation>
    <scope>NUCLEOTIDE SEQUENCE [LARGE SCALE GENOMIC DNA]</scope>
    <source>
        <strain evidence="13">B14</strain>
    </source>
</reference>
<dbReference type="Gene3D" id="1.10.287.1260">
    <property type="match status" value="1"/>
</dbReference>
<name>A0ABZ2BPM9_9RHOB</name>
<dbReference type="Pfam" id="PF21088">
    <property type="entry name" value="MS_channel_1st"/>
    <property type="match status" value="1"/>
</dbReference>
<accession>A0ABZ2BPM9</accession>
<evidence type="ECO:0008006" key="14">
    <source>
        <dbReference type="Google" id="ProtNLM"/>
    </source>
</evidence>
<sequence length="758" mass="82490">MRHPFQFLLVTILSCFAALSAQAQVALPNSATSEQSTPAPETLDSPEAVREMVATMSDDQVRLMLLERLDAVAQSEAALSTAQPTLTEMLANTWEAFYRPVLEVLWLVPSVPGKQVEAVSNFIATFGGAGILTLVGLTLVALAAGFAAERGVLAVLKQRKTATHDPDTSSLASTVGFLGGRLWRELFGLVVFYIVARSVGQLILTPEQLAVAAPAVRNIVLIPRVAAALLRFALAPKQPMYRLVSVDDTWAAFFYRHFFYLSLLLGLGFFLMSFNIRFDVPLSETRIGAWFGFAFHAYIIAIAWYGREGLTRMMLGTDPERTEFDARLAYAYPMFAIIASALTWVVANIVAGYGYYGLLSTAPHLKTMFWLLLTPLVDTAIRGLVRHLQPAMIGTGPIAEQAHRSNKRSMIRIGRVIALGAVALIVAGAWHINLTAVGSAEGGSAFAGNIVEFIIIAAIGYVVYELISLWINRRLTRETAFEVTADQAAGEGGGAGGSRLATVLPLVLMAAQASIATIFGLLAIGSLGIDITPLLAGAGILGLAIGFGAQKLVTDIVSGVFFLIDDAFRVGEYVDVGGTMGAVEKISIRSMQLRHHRGNVHTIPYGSVEKVTNFSRDWVIMKLMFTVPFDTDPNRVKKIFKKIGAEMLEDPLFKDDFLEPFKSQGVFQFDDVGIVMRGKFMAKPGTQFTIRKEIYNRVRNEFKANDIEFARREVRVDIPGMEDIEQLDETGKAAVQAAASSAVDHQIAQQEAEAAAKK</sequence>
<keyword evidence="6 7" id="KW-0472">Membrane</keyword>
<keyword evidence="13" id="KW-1185">Reference proteome</keyword>
<comment type="subcellular location">
    <subcellularLocation>
        <location evidence="1">Cell membrane</location>
        <topology evidence="1">Multi-pass membrane protein</topology>
    </subcellularLocation>
</comment>
<feature type="domain" description="Mechanosensitive ion channel MscS C-terminal" evidence="10">
    <location>
        <begin position="623"/>
        <end position="709"/>
    </location>
</feature>
<dbReference type="Gene3D" id="2.30.30.60">
    <property type="match status" value="1"/>
</dbReference>
<dbReference type="InterPro" id="IPR023408">
    <property type="entry name" value="MscS_beta-dom_sf"/>
</dbReference>
<dbReference type="SUPFAM" id="SSF82689">
    <property type="entry name" value="Mechanosensitive channel protein MscS (YggB), C-terminal domain"/>
    <property type="match status" value="1"/>
</dbReference>
<evidence type="ECO:0000313" key="12">
    <source>
        <dbReference type="EMBL" id="WVX47960.1"/>
    </source>
</evidence>
<keyword evidence="3" id="KW-1003">Cell membrane</keyword>
<feature type="transmembrane region" description="Helical" evidence="7">
    <location>
        <begin position="122"/>
        <end position="148"/>
    </location>
</feature>
<dbReference type="InterPro" id="IPR011014">
    <property type="entry name" value="MscS_channel_TM-2"/>
</dbReference>
<proteinExistence type="inferred from homology"/>
<reference evidence="12 13" key="1">
    <citation type="submission" date="2015-07" db="EMBL/GenBank/DDBJ databases">
        <authorList>
            <person name="Voget S."/>
            <person name="Dogs M."/>
            <person name="Brinkhoff T.H."/>
            <person name="Daniel R."/>
        </authorList>
    </citation>
    <scope>NUCLEOTIDE SEQUENCE [LARGE SCALE GENOMIC DNA]</scope>
    <source>
        <strain evidence="12 13">B14</strain>
    </source>
</reference>
<feature type="transmembrane region" description="Helical" evidence="7">
    <location>
        <begin position="287"/>
        <end position="307"/>
    </location>
</feature>
<feature type="transmembrane region" description="Helical" evidence="7">
    <location>
        <begin position="254"/>
        <end position="275"/>
    </location>
</feature>
<dbReference type="Gene3D" id="3.30.70.100">
    <property type="match status" value="1"/>
</dbReference>
<dbReference type="Pfam" id="PF00924">
    <property type="entry name" value="MS_channel_2nd"/>
    <property type="match status" value="1"/>
</dbReference>
<evidence type="ECO:0000256" key="5">
    <source>
        <dbReference type="ARBA" id="ARBA00022989"/>
    </source>
</evidence>
<feature type="signal peptide" evidence="8">
    <location>
        <begin position="1"/>
        <end position="23"/>
    </location>
</feature>
<feature type="transmembrane region" description="Helical" evidence="7">
    <location>
        <begin position="413"/>
        <end position="432"/>
    </location>
</feature>
<protein>
    <recommendedName>
        <fullName evidence="14">Mechanosensitive ion channel family protein</fullName>
    </recommendedName>
</protein>
<evidence type="ECO:0000259" key="9">
    <source>
        <dbReference type="Pfam" id="PF00924"/>
    </source>
</evidence>
<evidence type="ECO:0000256" key="4">
    <source>
        <dbReference type="ARBA" id="ARBA00022692"/>
    </source>
</evidence>
<gene>
    <name evidence="12" type="ORF">ROLI_010360</name>
</gene>
<dbReference type="PROSITE" id="PS51257">
    <property type="entry name" value="PROKAR_LIPOPROTEIN"/>
    <property type="match status" value="1"/>
</dbReference>
<evidence type="ECO:0000256" key="3">
    <source>
        <dbReference type="ARBA" id="ARBA00022475"/>
    </source>
</evidence>
<dbReference type="PANTHER" id="PTHR30460:SF0">
    <property type="entry name" value="MODERATE CONDUCTANCE MECHANOSENSITIVE CHANNEL YBIO"/>
    <property type="match status" value="1"/>
</dbReference>
<feature type="chain" id="PRO_5047039172" description="Mechanosensitive ion channel family protein" evidence="8">
    <location>
        <begin position="24"/>
        <end position="758"/>
    </location>
</feature>
<evidence type="ECO:0000256" key="6">
    <source>
        <dbReference type="ARBA" id="ARBA00023136"/>
    </source>
</evidence>
<dbReference type="SUPFAM" id="SSF50182">
    <property type="entry name" value="Sm-like ribonucleoproteins"/>
    <property type="match status" value="1"/>
</dbReference>
<feature type="transmembrane region" description="Helical" evidence="7">
    <location>
        <begin position="444"/>
        <end position="467"/>
    </location>
</feature>
<feature type="domain" description="Mechanosensitive ion channel MscS" evidence="9">
    <location>
        <begin position="552"/>
        <end position="616"/>
    </location>
</feature>
<keyword evidence="4 7" id="KW-0812">Transmembrane</keyword>
<evidence type="ECO:0000256" key="1">
    <source>
        <dbReference type="ARBA" id="ARBA00004651"/>
    </source>
</evidence>
<keyword evidence="5 7" id="KW-1133">Transmembrane helix</keyword>
<dbReference type="InterPro" id="IPR010920">
    <property type="entry name" value="LSM_dom_sf"/>
</dbReference>
<dbReference type="RefSeq" id="WP_187429716.1">
    <property type="nucleotide sequence ID" value="NZ_CP143423.1"/>
</dbReference>
<dbReference type="InterPro" id="IPR011066">
    <property type="entry name" value="MscS_channel_C_sf"/>
</dbReference>
<keyword evidence="8" id="KW-0732">Signal</keyword>
<evidence type="ECO:0000259" key="11">
    <source>
        <dbReference type="Pfam" id="PF21088"/>
    </source>
</evidence>
<feature type="transmembrane region" description="Helical" evidence="7">
    <location>
        <begin position="328"/>
        <end position="356"/>
    </location>
</feature>
<dbReference type="PANTHER" id="PTHR30460">
    <property type="entry name" value="MODERATE CONDUCTANCE MECHANOSENSITIVE CHANNEL YBIO"/>
    <property type="match status" value="1"/>
</dbReference>
<dbReference type="Proteomes" id="UP001318682">
    <property type="component" value="Chromosome"/>
</dbReference>
<feature type="domain" description="Mechanosensitive ion channel transmembrane helices 2/3" evidence="11">
    <location>
        <begin position="516"/>
        <end position="550"/>
    </location>
</feature>
<dbReference type="InterPro" id="IPR006685">
    <property type="entry name" value="MscS_channel_2nd"/>
</dbReference>
<dbReference type="InterPro" id="IPR045276">
    <property type="entry name" value="YbiO_bact"/>
</dbReference>
<evidence type="ECO:0000256" key="7">
    <source>
        <dbReference type="SAM" id="Phobius"/>
    </source>
</evidence>
<feature type="transmembrane region" description="Helical" evidence="7">
    <location>
        <begin position="368"/>
        <end position="385"/>
    </location>
</feature>
<organism evidence="12 13">
    <name type="scientific">Roseobacter fucihabitans</name>
    <dbReference type="NCBI Taxonomy" id="1537242"/>
    <lineage>
        <taxon>Bacteria</taxon>
        <taxon>Pseudomonadati</taxon>
        <taxon>Pseudomonadota</taxon>
        <taxon>Alphaproteobacteria</taxon>
        <taxon>Rhodobacterales</taxon>
        <taxon>Roseobacteraceae</taxon>
        <taxon>Roseobacter</taxon>
    </lineage>
</organism>